<dbReference type="RefSeq" id="YP_009611760.1">
    <property type="nucleotide sequence ID" value="NC_042013.1"/>
</dbReference>
<proteinExistence type="predicted"/>
<dbReference type="KEGG" id="vg:40088098"/>
<dbReference type="Proteomes" id="UP000223025">
    <property type="component" value="Segment"/>
</dbReference>
<dbReference type="EMBL" id="MF403008">
    <property type="protein sequence ID" value="AUZ94899.1"/>
    <property type="molecule type" value="Genomic_DNA"/>
</dbReference>
<dbReference type="GeneID" id="40088098"/>
<organism evidence="1 2">
    <name type="scientific">Agrobacterium phage Atu_ph07</name>
    <dbReference type="NCBI Taxonomy" id="2024264"/>
    <lineage>
        <taxon>Viruses</taxon>
        <taxon>Duplodnaviria</taxon>
        <taxon>Heunggongvirae</taxon>
        <taxon>Uroviricota</taxon>
        <taxon>Caudoviricetes</taxon>
        <taxon>Polybotosvirus</taxon>
        <taxon>Polybotosvirus Atuph07</taxon>
    </lineage>
</organism>
<reference evidence="1 2" key="1">
    <citation type="submission" date="2017-06" db="EMBL/GenBank/DDBJ databases">
        <authorList>
            <person name="Kim H.J."/>
            <person name="Triplett B.A."/>
        </authorList>
    </citation>
    <scope>NUCLEOTIDE SEQUENCE [LARGE SCALE GENOMIC DNA]</scope>
</reference>
<protein>
    <submittedName>
        <fullName evidence="1">Uncharacterized protein</fullName>
    </submittedName>
</protein>
<name>A0A2L0UZE4_9CAUD</name>
<sequence>MGAVVKLLDFSKGIPTKDHPDLNTTDTYVIMREGEYFAVTLSSVWFGYNMYGRGINGQLDVPGTNGCRIQHMWKVIDSAGLRSGESILESAGIDTVAFSKDSELKFAIDCKNYAISHGLVSNGRKITEESPIEAWMYNSTLPKMERLDSDDDDDDDDDWD</sequence>
<keyword evidence="2" id="KW-1185">Reference proteome</keyword>
<accession>A0A2L0UZE4</accession>
<evidence type="ECO:0000313" key="2">
    <source>
        <dbReference type="Proteomes" id="UP000223025"/>
    </source>
</evidence>
<evidence type="ECO:0000313" key="1">
    <source>
        <dbReference type="EMBL" id="AUZ94899.1"/>
    </source>
</evidence>